<evidence type="ECO:0000259" key="1">
    <source>
        <dbReference type="Pfam" id="PF13619"/>
    </source>
</evidence>
<dbReference type="Proteomes" id="UP000004344">
    <property type="component" value="Unassembled WGS sequence"/>
</dbReference>
<evidence type="ECO:0000313" key="2">
    <source>
        <dbReference type="EMBL" id="EHC08333.1"/>
    </source>
</evidence>
<dbReference type="Pfam" id="PF13619">
    <property type="entry name" value="KTSC"/>
    <property type="match status" value="1"/>
</dbReference>
<dbReference type="RefSeq" id="WP_009460383.1">
    <property type="nucleotide sequence ID" value="NZ_AGIZ01000026.1"/>
</dbReference>
<sequence length="93" mass="10561">MFEVKIVNSTAIRLVAFRDDVLRVVFRSGSAYDYSGVSREVFEQLCSAESVGTQFQSIRNAYQFNRLEPSRVQNFLMAVLEASQGDRLMVTDV</sequence>
<comment type="caution">
    <text evidence="2">The sequence shown here is derived from an EMBL/GenBank/DDBJ whole genome shotgun (WGS) entry which is preliminary data.</text>
</comment>
<evidence type="ECO:0000313" key="3">
    <source>
        <dbReference type="Proteomes" id="UP000004344"/>
    </source>
</evidence>
<dbReference type="PATRIC" id="fig|741277.3.peg.4177"/>
<proteinExistence type="predicted"/>
<dbReference type="EMBL" id="AGIZ01000026">
    <property type="protein sequence ID" value="EHC08333.1"/>
    <property type="molecule type" value="Genomic_DNA"/>
</dbReference>
<gene>
    <name evidence="2" type="ORF">FJSC11DRAFT_4620</name>
</gene>
<organism evidence="2 3">
    <name type="scientific">Fischerella thermalis JSC-11</name>
    <dbReference type="NCBI Taxonomy" id="741277"/>
    <lineage>
        <taxon>Bacteria</taxon>
        <taxon>Bacillati</taxon>
        <taxon>Cyanobacteriota</taxon>
        <taxon>Cyanophyceae</taxon>
        <taxon>Nostocales</taxon>
        <taxon>Hapalosiphonaceae</taxon>
        <taxon>Fischerella</taxon>
    </lineage>
</organism>
<dbReference type="AlphaFoldDB" id="G6G0H1"/>
<accession>G6G0H1</accession>
<reference evidence="2 3" key="1">
    <citation type="submission" date="2011-09" db="EMBL/GenBank/DDBJ databases">
        <title>The draft genome of Fischerella sp. JSC-11.</title>
        <authorList>
            <consortium name="US DOE Joint Genome Institute (JGI-PGF)"/>
            <person name="Lucas S."/>
            <person name="Han J."/>
            <person name="Lapidus A."/>
            <person name="Cheng J.-F."/>
            <person name="Goodwin L."/>
            <person name="Pitluck S."/>
            <person name="Peters L."/>
            <person name="Land M.L."/>
            <person name="Hauser L."/>
            <person name="Sarkisova S."/>
            <person name="Bryant D.A."/>
            <person name="Brown I."/>
            <person name="Woyke T.J."/>
        </authorList>
    </citation>
    <scope>NUCLEOTIDE SEQUENCE [LARGE SCALE GENOMIC DNA]</scope>
    <source>
        <strain evidence="2 3">JSC-11</strain>
    </source>
</reference>
<feature type="domain" description="KTSC" evidence="1">
    <location>
        <begin position="9"/>
        <end position="61"/>
    </location>
</feature>
<dbReference type="InterPro" id="IPR025309">
    <property type="entry name" value="KTSC_dom"/>
</dbReference>
<keyword evidence="3" id="KW-1185">Reference proteome</keyword>
<protein>
    <recommendedName>
        <fullName evidence="1">KTSC domain-containing protein</fullName>
    </recommendedName>
</protein>
<name>G6G0H1_9CYAN</name>